<dbReference type="InterPro" id="IPR002514">
    <property type="entry name" value="Transposase_8"/>
</dbReference>
<organism evidence="1 2">
    <name type="scientific">Fodinibius salsisoli</name>
    <dbReference type="NCBI Taxonomy" id="2820877"/>
    <lineage>
        <taxon>Bacteria</taxon>
        <taxon>Pseudomonadati</taxon>
        <taxon>Balneolota</taxon>
        <taxon>Balneolia</taxon>
        <taxon>Balneolales</taxon>
        <taxon>Balneolaceae</taxon>
        <taxon>Fodinibius</taxon>
    </lineage>
</organism>
<reference evidence="1 2" key="1">
    <citation type="submission" date="2021-03" db="EMBL/GenBank/DDBJ databases">
        <title>Aliifodinibius sp. nov., a new bacterium isolated from saline soil.</title>
        <authorList>
            <person name="Galisteo C."/>
            <person name="De La Haba R."/>
            <person name="Sanchez-Porro C."/>
            <person name="Ventosa A."/>
        </authorList>
    </citation>
    <scope>NUCLEOTIDE SEQUENCE [LARGE SCALE GENOMIC DNA]</scope>
    <source>
        <strain evidence="1 2">1BSP15-2V2</strain>
    </source>
</reference>
<keyword evidence="2" id="KW-1185">Reference proteome</keyword>
<dbReference type="Pfam" id="PF01527">
    <property type="entry name" value="HTH_Tnp_1"/>
    <property type="match status" value="1"/>
</dbReference>
<name>A0ABT3PTR2_9BACT</name>
<comment type="caution">
    <text evidence="1">The sequence shown here is derived from an EMBL/GenBank/DDBJ whole genome shotgun (WGS) entry which is preliminary data.</text>
</comment>
<proteinExistence type="predicted"/>
<sequence>MSNKQTRRSFSKEFKLDVIEQSEHCEKITELAADLGLRPALIYRWRAEFKADPQRSFPGNGVEQQTPQEKKIARLQRELAEVKTQRDILKKAMGIFANHPK</sequence>
<dbReference type="Proteomes" id="UP001207918">
    <property type="component" value="Unassembled WGS sequence"/>
</dbReference>
<dbReference type="Gene3D" id="1.10.10.60">
    <property type="entry name" value="Homeodomain-like"/>
    <property type="match status" value="1"/>
</dbReference>
<dbReference type="InterPro" id="IPR009057">
    <property type="entry name" value="Homeodomain-like_sf"/>
</dbReference>
<evidence type="ECO:0000313" key="1">
    <source>
        <dbReference type="EMBL" id="MCW9709267.1"/>
    </source>
</evidence>
<gene>
    <name evidence="1" type="ORF">J6I44_20585</name>
</gene>
<dbReference type="RefSeq" id="WP_265768137.1">
    <property type="nucleotide sequence ID" value="NZ_JAGGJA010000033.1"/>
</dbReference>
<dbReference type="SUPFAM" id="SSF46689">
    <property type="entry name" value="Homeodomain-like"/>
    <property type="match status" value="1"/>
</dbReference>
<protein>
    <submittedName>
        <fullName evidence="1">Transposase</fullName>
    </submittedName>
</protein>
<evidence type="ECO:0000313" key="2">
    <source>
        <dbReference type="Proteomes" id="UP001207918"/>
    </source>
</evidence>
<accession>A0ABT3PTR2</accession>
<dbReference type="EMBL" id="JAGGJA010000033">
    <property type="protein sequence ID" value="MCW9709267.1"/>
    <property type="molecule type" value="Genomic_DNA"/>
</dbReference>